<gene>
    <name evidence="5" type="ORF">GCM10009789_05060</name>
</gene>
<dbReference type="RefSeq" id="WP_344209251.1">
    <property type="nucleotide sequence ID" value="NZ_BAAAOS010000006.1"/>
</dbReference>
<organism evidence="5 6">
    <name type="scientific">Kribbella sancticallisti</name>
    <dbReference type="NCBI Taxonomy" id="460087"/>
    <lineage>
        <taxon>Bacteria</taxon>
        <taxon>Bacillati</taxon>
        <taxon>Actinomycetota</taxon>
        <taxon>Actinomycetes</taxon>
        <taxon>Propionibacteriales</taxon>
        <taxon>Kribbellaceae</taxon>
        <taxon>Kribbella</taxon>
    </lineage>
</organism>
<keyword evidence="6" id="KW-1185">Reference proteome</keyword>
<dbReference type="EMBL" id="BAAAOS010000006">
    <property type="protein sequence ID" value="GAA1554628.1"/>
    <property type="molecule type" value="Genomic_DNA"/>
</dbReference>
<evidence type="ECO:0000256" key="2">
    <source>
        <dbReference type="ARBA" id="ARBA00011322"/>
    </source>
</evidence>
<accession>A0ABP4N5H4</accession>
<dbReference type="SUPFAM" id="SSF52540">
    <property type="entry name" value="P-loop containing nucleoside triphosphate hydrolases"/>
    <property type="match status" value="1"/>
</dbReference>
<keyword evidence="5" id="KW-0067">ATP-binding</keyword>
<dbReference type="PANTHER" id="PTHR32114:SF2">
    <property type="entry name" value="ABC TRANSPORTER ABCH.3"/>
    <property type="match status" value="1"/>
</dbReference>
<evidence type="ECO:0000259" key="4">
    <source>
        <dbReference type="Pfam" id="PF02463"/>
    </source>
</evidence>
<comment type="caution">
    <text evidence="5">The sequence shown here is derived from an EMBL/GenBank/DDBJ whole genome shotgun (WGS) entry which is preliminary data.</text>
</comment>
<reference evidence="6" key="1">
    <citation type="journal article" date="2019" name="Int. J. Syst. Evol. Microbiol.">
        <title>The Global Catalogue of Microorganisms (GCM) 10K type strain sequencing project: providing services to taxonomists for standard genome sequencing and annotation.</title>
        <authorList>
            <consortium name="The Broad Institute Genomics Platform"/>
            <consortium name="The Broad Institute Genome Sequencing Center for Infectious Disease"/>
            <person name="Wu L."/>
            <person name="Ma J."/>
        </authorList>
    </citation>
    <scope>NUCLEOTIDE SEQUENCE [LARGE SCALE GENOMIC DNA]</scope>
    <source>
        <strain evidence="6">JCM 14969</strain>
    </source>
</reference>
<sequence length="825" mass="90140">MTGSDGSTDEPQAMGAHDQPVVDTVLILATDDPKLTERQRMLVLASLEGDDAIADELDVATESTSRLASASTTAAAEPVGAFLTSITVTGFRGIGEKAKLSLQPGPGLTVVAGRNGSGKSSFAEALEFALTGESYRWKGKSSFWKDSWRNLHQVQSTEVRIQLAEEGVGRTEIGVEWATDSELGDSSTWTQRHGKPRTSGVSSLGWDKPLELYRPILSYDELGQRLDGTQTDLYRSLESILGLDQIADGIERLGGAVKRLKGPADEATAAKSALKALLESATDERAQLVLAQLRKQKPDLDLVSGIATGVEAPDQIGAQLRALSELAIPVKDTVDEAATALLAALQKVAGASGIIATRADDRRHLLEKALEFHSQHGEQTCPVCEGKVLDNAWRERVATELAAEKAEVAAIRAARNELAVRHDAARAQLGVPNLAAIDAGLKLMNFVEAEGALKDWREAPADDVELAQHLTSKCTRLISILTRLRDEAAAKLSERDDSWRHLAERTAVWLDLRRSADSTDADFRDAKASLAWLKANAEILRNKRLEPLADEARKIWAKLRQESSIDLDKITLSGQRNRGKVNLTAEVDGVPTEALPVMSQGELNAVALALFLPRATMPASPLRFVVLDDPVQAMDPAKVDGLTEVLVEYAKERQVVVFSHDDRLTESVRRTAPSARILQVERGANSRVEVVECQSPARRYVQDARELLLDKEVPIDVLEKAIPAFARFALEAAAHEVYFRRRLTTSAKHREVEDAWKAASTTRQKIALSLYGNKADKLDKWSRPRYRERTLKLCGSGAHLGLKQSTDAAVDDLRRAVDDLLEQRS</sequence>
<dbReference type="InterPro" id="IPR003395">
    <property type="entry name" value="RecF/RecN/SMC_N"/>
</dbReference>
<evidence type="ECO:0000313" key="6">
    <source>
        <dbReference type="Proteomes" id="UP001500393"/>
    </source>
</evidence>
<dbReference type="Gene3D" id="3.40.50.300">
    <property type="entry name" value="P-loop containing nucleotide triphosphate hydrolases"/>
    <property type="match status" value="2"/>
</dbReference>
<dbReference type="InterPro" id="IPR027417">
    <property type="entry name" value="P-loop_NTPase"/>
</dbReference>
<feature type="domain" description="RecF/RecN/SMC N-terminal" evidence="4">
    <location>
        <begin position="82"/>
        <end position="670"/>
    </location>
</feature>
<protein>
    <recommendedName>
        <fullName evidence="3">Nuclease SbcCD subunit C</fullName>
    </recommendedName>
</protein>
<evidence type="ECO:0000313" key="5">
    <source>
        <dbReference type="EMBL" id="GAA1554628.1"/>
    </source>
</evidence>
<proteinExistence type="inferred from homology"/>
<dbReference type="Pfam" id="PF02463">
    <property type="entry name" value="SMC_N"/>
    <property type="match status" value="1"/>
</dbReference>
<evidence type="ECO:0000256" key="3">
    <source>
        <dbReference type="ARBA" id="ARBA00013368"/>
    </source>
</evidence>
<comment type="subunit">
    <text evidence="2">Heterodimer of SbcC and SbcD.</text>
</comment>
<dbReference type="PANTHER" id="PTHR32114">
    <property type="entry name" value="ABC TRANSPORTER ABCH.3"/>
    <property type="match status" value="1"/>
</dbReference>
<name>A0ABP4N5H4_9ACTN</name>
<dbReference type="GO" id="GO:0005524">
    <property type="term" value="F:ATP binding"/>
    <property type="evidence" value="ECO:0007669"/>
    <property type="project" value="UniProtKB-KW"/>
</dbReference>
<comment type="similarity">
    <text evidence="1">Belongs to the SMC family. SbcC subfamily.</text>
</comment>
<dbReference type="Proteomes" id="UP001500393">
    <property type="component" value="Unassembled WGS sequence"/>
</dbReference>
<keyword evidence="5" id="KW-0547">Nucleotide-binding</keyword>
<evidence type="ECO:0000256" key="1">
    <source>
        <dbReference type="ARBA" id="ARBA00006930"/>
    </source>
</evidence>